<feature type="compositionally biased region" description="Basic and acidic residues" evidence="2">
    <location>
        <begin position="46"/>
        <end position="66"/>
    </location>
</feature>
<dbReference type="GO" id="GO:0009117">
    <property type="term" value="P:nucleotide metabolic process"/>
    <property type="evidence" value="ECO:0007669"/>
    <property type="project" value="InterPro"/>
</dbReference>
<reference evidence="5" key="1">
    <citation type="submission" date="2022-08" db="EMBL/GenBank/DDBJ databases">
        <title>Novel sulphate-reducing endosymbionts in the free-living metamonad Anaeramoeba.</title>
        <authorList>
            <person name="Jerlstrom-Hultqvist J."/>
            <person name="Cepicka I."/>
            <person name="Gallot-Lavallee L."/>
            <person name="Salas-Leiva D."/>
            <person name="Curtis B.A."/>
            <person name="Zahonova K."/>
            <person name="Pipaliya S."/>
            <person name="Dacks J."/>
            <person name="Roger A.J."/>
        </authorList>
    </citation>
    <scope>NUCLEOTIDE SEQUENCE</scope>
    <source>
        <strain evidence="5">Busselton2</strain>
    </source>
</reference>
<dbReference type="GO" id="GO:0005524">
    <property type="term" value="F:ATP binding"/>
    <property type="evidence" value="ECO:0007669"/>
    <property type="project" value="InterPro"/>
</dbReference>
<comment type="caution">
    <text evidence="5">The sequence shown here is derived from an EMBL/GenBank/DDBJ whole genome shotgun (WGS) entry which is preliminary data.</text>
</comment>
<evidence type="ECO:0000256" key="1">
    <source>
        <dbReference type="PIRSR" id="PIRSR000846-1"/>
    </source>
</evidence>
<evidence type="ECO:0000259" key="4">
    <source>
        <dbReference type="Pfam" id="PF19327"/>
    </source>
</evidence>
<dbReference type="SUPFAM" id="SSF54197">
    <property type="entry name" value="HIT-like"/>
    <property type="match status" value="1"/>
</dbReference>
<dbReference type="InterPro" id="IPR009163">
    <property type="entry name" value="Ap4A_phos1/2"/>
</dbReference>
<dbReference type="GO" id="GO:0003877">
    <property type="term" value="F:ATP:ADP adenylyltransferase activity"/>
    <property type="evidence" value="ECO:0007669"/>
    <property type="project" value="InterPro"/>
</dbReference>
<dbReference type="InterPro" id="IPR043171">
    <property type="entry name" value="Ap4A_phos1/2-like"/>
</dbReference>
<evidence type="ECO:0000313" key="6">
    <source>
        <dbReference type="Proteomes" id="UP001146793"/>
    </source>
</evidence>
<protein>
    <submittedName>
        <fullName evidence="5">Ap-4-a phosphorylase ii</fullName>
    </submittedName>
</protein>
<dbReference type="EMBL" id="JANTQA010000012">
    <property type="protein sequence ID" value="KAJ3449983.1"/>
    <property type="molecule type" value="Genomic_DNA"/>
</dbReference>
<evidence type="ECO:0000259" key="3">
    <source>
        <dbReference type="Pfam" id="PF09830"/>
    </source>
</evidence>
<feature type="active site" description="Nucleophile" evidence="1">
    <location>
        <position position="147"/>
    </location>
</feature>
<dbReference type="InterPro" id="IPR019200">
    <property type="entry name" value="ATP_adenylylTrfase_C"/>
</dbReference>
<proteinExistence type="predicted"/>
<dbReference type="Pfam" id="PF09830">
    <property type="entry name" value="ATP_transf"/>
    <property type="match status" value="1"/>
</dbReference>
<name>A0AAV8A825_9EUKA</name>
<dbReference type="PIRSF" id="PIRSF000846">
    <property type="entry name" value="ATP_adenylyltr"/>
    <property type="match status" value="1"/>
</dbReference>
<organism evidence="5 6">
    <name type="scientific">Anaeramoeba flamelloides</name>
    <dbReference type="NCBI Taxonomy" id="1746091"/>
    <lineage>
        <taxon>Eukaryota</taxon>
        <taxon>Metamonada</taxon>
        <taxon>Anaeramoebidae</taxon>
        <taxon>Anaeramoeba</taxon>
    </lineage>
</organism>
<accession>A0AAV8A825</accession>
<evidence type="ECO:0000313" key="5">
    <source>
        <dbReference type="EMBL" id="KAJ3449983.1"/>
    </source>
</evidence>
<feature type="domain" description="Ap4A phosphorylase 1/2 N-terminal" evidence="4">
    <location>
        <begin position="16"/>
        <end position="167"/>
    </location>
</feature>
<sequence>MLSGIINKKFLSLSKFLSPIPVESIICRDMGLDFILCTSTKLKNKPKLEKKENNPEKNKQKKRIDPFENPSTQPLFITHLNDQYSLLFNRYYLIPKHVLVVTTNFTPQNTILTKNDLEASMKVIEALQGLAYFNHGPESGMSQPHKHIQVVPLPLTEEKRPPIEALLFDTERQYDKNQPFELDSVPYKNSCCVLSQDVWNPESLLQIYHKLLRSLDLFNVDNSSNNNNNKNKKICSYNWVCTKNYMMVVPRSVSELANGIGSNAMGYTGSLYVRSKEEEQYIKEFGPMRLLTELGIKKN</sequence>
<evidence type="ECO:0000256" key="2">
    <source>
        <dbReference type="SAM" id="MobiDB-lite"/>
    </source>
</evidence>
<gene>
    <name evidence="5" type="ORF">M0812_06145</name>
</gene>
<dbReference type="PANTHER" id="PTHR38420:SF1">
    <property type="entry name" value="PUTATIVE (AFU_ORTHOLOGUE AFUA_5G14690)-RELATED"/>
    <property type="match status" value="1"/>
</dbReference>
<dbReference type="Gene3D" id="3.30.428.70">
    <property type="match status" value="1"/>
</dbReference>
<dbReference type="AlphaFoldDB" id="A0AAV8A825"/>
<dbReference type="Proteomes" id="UP001146793">
    <property type="component" value="Unassembled WGS sequence"/>
</dbReference>
<dbReference type="PANTHER" id="PTHR38420">
    <property type="entry name" value="AP-4-A PHOSPHORYLASE II"/>
    <property type="match status" value="1"/>
</dbReference>
<feature type="domain" description="ATP adenylyltransferase C-terminal" evidence="3">
    <location>
        <begin position="184"/>
        <end position="296"/>
    </location>
</feature>
<dbReference type="InterPro" id="IPR045759">
    <property type="entry name" value="Ap4A_phos1/2_N"/>
</dbReference>
<feature type="region of interest" description="Disordered" evidence="2">
    <location>
        <begin position="46"/>
        <end position="67"/>
    </location>
</feature>
<dbReference type="Pfam" id="PF19327">
    <property type="entry name" value="Ap4A_phos_N"/>
    <property type="match status" value="1"/>
</dbReference>
<dbReference type="InterPro" id="IPR036265">
    <property type="entry name" value="HIT-like_sf"/>
</dbReference>